<dbReference type="PANTHER" id="PTHR30212:SF2">
    <property type="entry name" value="PROTEIN YIIM"/>
    <property type="match status" value="1"/>
</dbReference>
<dbReference type="InterPro" id="IPR005302">
    <property type="entry name" value="MoCF_Sase_C"/>
</dbReference>
<name>A0AA95S9P7_9BACI</name>
<dbReference type="InterPro" id="IPR005163">
    <property type="entry name" value="Tri_helical_YiiM-like"/>
</dbReference>
<dbReference type="GO" id="GO:0003824">
    <property type="term" value="F:catalytic activity"/>
    <property type="evidence" value="ECO:0007669"/>
    <property type="project" value="InterPro"/>
</dbReference>
<protein>
    <submittedName>
        <fullName evidence="2">MOSC domain-containing protein</fullName>
    </submittedName>
</protein>
<dbReference type="PROSITE" id="PS51340">
    <property type="entry name" value="MOSC"/>
    <property type="match status" value="1"/>
</dbReference>
<dbReference type="KEGG" id="nnv:QNH39_04950"/>
<accession>A0AA95S9P7</accession>
<reference evidence="2" key="1">
    <citation type="submission" date="2023-05" db="EMBL/GenBank/DDBJ databases">
        <title>Comparative genomics of Bacillaceae isolates and their secondary metabolite potential.</title>
        <authorList>
            <person name="Song L."/>
            <person name="Nielsen L.J."/>
            <person name="Mohite O."/>
            <person name="Xu X."/>
            <person name="Weber T."/>
            <person name="Kovacs A.T."/>
        </authorList>
    </citation>
    <scope>NUCLEOTIDE SEQUENCE</scope>
    <source>
        <strain evidence="2">XLM17</strain>
    </source>
</reference>
<dbReference type="Proteomes" id="UP001178288">
    <property type="component" value="Chromosome"/>
</dbReference>
<proteinExistence type="predicted"/>
<keyword evidence="3" id="KW-1185">Reference proteome</keyword>
<evidence type="ECO:0000313" key="2">
    <source>
        <dbReference type="EMBL" id="WHY87210.1"/>
    </source>
</evidence>
<dbReference type="PANTHER" id="PTHR30212">
    <property type="entry name" value="PROTEIN YIIM"/>
    <property type="match status" value="1"/>
</dbReference>
<dbReference type="InterPro" id="IPR011037">
    <property type="entry name" value="Pyrv_Knase-like_insert_dom_sf"/>
</dbReference>
<dbReference type="AlphaFoldDB" id="A0AA95S9P7"/>
<dbReference type="GO" id="GO:0030151">
    <property type="term" value="F:molybdenum ion binding"/>
    <property type="evidence" value="ECO:0007669"/>
    <property type="project" value="InterPro"/>
</dbReference>
<dbReference type="InterPro" id="IPR052353">
    <property type="entry name" value="Benzoxazolinone_Detox_Enz"/>
</dbReference>
<feature type="domain" description="MOSC" evidence="1">
    <location>
        <begin position="36"/>
        <end position="171"/>
    </location>
</feature>
<dbReference type="GO" id="GO:0030170">
    <property type="term" value="F:pyridoxal phosphate binding"/>
    <property type="evidence" value="ECO:0007669"/>
    <property type="project" value="InterPro"/>
</dbReference>
<gene>
    <name evidence="2" type="ORF">QNH39_04950</name>
</gene>
<dbReference type="Pfam" id="PF03475">
    <property type="entry name" value="YiiM_3-alpha"/>
    <property type="match status" value="1"/>
</dbReference>
<dbReference type="EMBL" id="CP126114">
    <property type="protein sequence ID" value="WHY87210.1"/>
    <property type="molecule type" value="Genomic_DNA"/>
</dbReference>
<sequence length="237" mass="26741">MDFLLKQVFVGLPKTIGNREAVNPMEREWTSAIFKEPVEGQVWVGKTGLAGDGQGDLKHHGGPEKAVFAYSFENYRYWQSELGISEITSGGMGENLVMANVNEETIAIGDTFQIGEAVIQVSQPRQPCWKPARRFKVKNLALLLQNTGRTGWYFRVLKEGYVGAGQTFSLVERPFPQWTIEKCNQIIHARQQNFVEMHELACCELLAPGMRETLEKRIEKRAPGGPDIRDRVFGPNE</sequence>
<dbReference type="Gene3D" id="2.40.33.20">
    <property type="entry name" value="PK beta-barrel domain-like"/>
    <property type="match status" value="1"/>
</dbReference>
<evidence type="ECO:0000313" key="3">
    <source>
        <dbReference type="Proteomes" id="UP001178288"/>
    </source>
</evidence>
<evidence type="ECO:0000259" key="1">
    <source>
        <dbReference type="PROSITE" id="PS51340"/>
    </source>
</evidence>
<organism evidence="2 3">
    <name type="scientific">Neobacillus novalis</name>
    <dbReference type="NCBI Taxonomy" id="220687"/>
    <lineage>
        <taxon>Bacteria</taxon>
        <taxon>Bacillati</taxon>
        <taxon>Bacillota</taxon>
        <taxon>Bacilli</taxon>
        <taxon>Bacillales</taxon>
        <taxon>Bacillaceae</taxon>
        <taxon>Neobacillus</taxon>
    </lineage>
</organism>
<dbReference type="SUPFAM" id="SSF50800">
    <property type="entry name" value="PK beta-barrel domain-like"/>
    <property type="match status" value="1"/>
</dbReference>
<dbReference type="RefSeq" id="WP_066083207.1">
    <property type="nucleotide sequence ID" value="NZ_CP126114.1"/>
</dbReference>
<dbReference type="Pfam" id="PF03473">
    <property type="entry name" value="MOSC"/>
    <property type="match status" value="1"/>
</dbReference>